<feature type="signal peptide" evidence="3">
    <location>
        <begin position="1"/>
        <end position="19"/>
    </location>
</feature>
<keyword evidence="3" id="KW-0732">Signal</keyword>
<dbReference type="PANTHER" id="PTHR47364:SF2">
    <property type="entry name" value="CYSTEINE PROTEINASE INHIBITOR 5"/>
    <property type="match status" value="1"/>
</dbReference>
<sequence length="120" mass="13602">MRHQILLLTVFLTVLPLSTVPVIGGKSLAGAWEPIKDVHDDPQVQFIAHVAVNFYNLKHHSNLILKDVVRGETQTSGAATKYLLHIIVDQLSSPCYKTMVLDKKKSPHYRELLLFEREIC</sequence>
<feature type="domain" description="Cystatin" evidence="4">
    <location>
        <begin position="35"/>
        <end position="116"/>
    </location>
</feature>
<dbReference type="RefSeq" id="XP_030520178.1">
    <property type="nucleotide sequence ID" value="XM_030664318.1"/>
</dbReference>
<dbReference type="OrthoDB" id="10424185at2759"/>
<dbReference type="KEGG" id="rarg:115733688"/>
<dbReference type="PANTHER" id="PTHR47364">
    <property type="entry name" value="CYSTEINE PROTEINASE INHIBITOR 5"/>
    <property type="match status" value="1"/>
</dbReference>
<dbReference type="InterPro" id="IPR000010">
    <property type="entry name" value="Cystatin_dom"/>
</dbReference>
<evidence type="ECO:0000259" key="4">
    <source>
        <dbReference type="Pfam" id="PF16845"/>
    </source>
</evidence>
<proteinExistence type="predicted"/>
<dbReference type="SUPFAM" id="SSF54403">
    <property type="entry name" value="Cystatin/monellin"/>
    <property type="match status" value="1"/>
</dbReference>
<keyword evidence="2" id="KW-0789">Thiol protease inhibitor</keyword>
<dbReference type="GeneID" id="115733688"/>
<dbReference type="Gene3D" id="3.10.450.10">
    <property type="match status" value="1"/>
</dbReference>
<name>A0A8B8ND03_9MYRT</name>
<evidence type="ECO:0000313" key="6">
    <source>
        <dbReference type="RefSeq" id="XP_030520178.1"/>
    </source>
</evidence>
<dbReference type="AlphaFoldDB" id="A0A8B8ND03"/>
<dbReference type="Proteomes" id="UP000827889">
    <property type="component" value="Chromosome 9"/>
</dbReference>
<dbReference type="InterPro" id="IPR046350">
    <property type="entry name" value="Cystatin_sf"/>
</dbReference>
<feature type="chain" id="PRO_5044666913" evidence="3">
    <location>
        <begin position="20"/>
        <end position="120"/>
    </location>
</feature>
<evidence type="ECO:0000313" key="5">
    <source>
        <dbReference type="Proteomes" id="UP000827889"/>
    </source>
</evidence>
<evidence type="ECO:0000256" key="1">
    <source>
        <dbReference type="ARBA" id="ARBA00022690"/>
    </source>
</evidence>
<reference evidence="6" key="1">
    <citation type="submission" date="2025-08" db="UniProtKB">
        <authorList>
            <consortium name="RefSeq"/>
        </authorList>
    </citation>
    <scope>IDENTIFICATION</scope>
    <source>
        <tissue evidence="6">Leaf</tissue>
    </source>
</reference>
<evidence type="ECO:0000256" key="3">
    <source>
        <dbReference type="SAM" id="SignalP"/>
    </source>
</evidence>
<dbReference type="GO" id="GO:0004869">
    <property type="term" value="F:cysteine-type endopeptidase inhibitor activity"/>
    <property type="evidence" value="ECO:0007669"/>
    <property type="project" value="UniProtKB-KW"/>
</dbReference>
<accession>A0A8B8ND03</accession>
<evidence type="ECO:0000256" key="2">
    <source>
        <dbReference type="ARBA" id="ARBA00022704"/>
    </source>
</evidence>
<keyword evidence="5" id="KW-1185">Reference proteome</keyword>
<keyword evidence="1" id="KW-0646">Protease inhibitor</keyword>
<protein>
    <submittedName>
        <fullName evidence="6">Uncharacterized protein LOC115733688</fullName>
    </submittedName>
</protein>
<gene>
    <name evidence="6" type="primary">LOC115733688</name>
</gene>
<dbReference type="Pfam" id="PF16845">
    <property type="entry name" value="SQAPI"/>
    <property type="match status" value="1"/>
</dbReference>
<organism evidence="5 6">
    <name type="scientific">Rhodamnia argentea</name>
    <dbReference type="NCBI Taxonomy" id="178133"/>
    <lineage>
        <taxon>Eukaryota</taxon>
        <taxon>Viridiplantae</taxon>
        <taxon>Streptophyta</taxon>
        <taxon>Embryophyta</taxon>
        <taxon>Tracheophyta</taxon>
        <taxon>Spermatophyta</taxon>
        <taxon>Magnoliopsida</taxon>
        <taxon>eudicotyledons</taxon>
        <taxon>Gunneridae</taxon>
        <taxon>Pentapetalae</taxon>
        <taxon>rosids</taxon>
        <taxon>malvids</taxon>
        <taxon>Myrtales</taxon>
        <taxon>Myrtaceae</taxon>
        <taxon>Myrtoideae</taxon>
        <taxon>Myrteae</taxon>
        <taxon>Australasian group</taxon>
        <taxon>Rhodamnia</taxon>
    </lineage>
</organism>